<dbReference type="InterPro" id="IPR050266">
    <property type="entry name" value="AB_hydrolase_sf"/>
</dbReference>
<dbReference type="EMBL" id="MOAY01000081">
    <property type="protein sequence ID" value="ROM33936.1"/>
    <property type="molecule type" value="Genomic_DNA"/>
</dbReference>
<dbReference type="AlphaFoldDB" id="A0A423ERI9"/>
<gene>
    <name evidence="2" type="ORF">BK648_24560</name>
</gene>
<evidence type="ECO:0000313" key="3">
    <source>
        <dbReference type="Proteomes" id="UP000284656"/>
    </source>
</evidence>
<dbReference type="Gene3D" id="3.40.50.1820">
    <property type="entry name" value="alpha/beta hydrolase"/>
    <property type="match status" value="1"/>
</dbReference>
<organism evidence="2 3">
    <name type="scientific">Pseudomonas poae</name>
    <dbReference type="NCBI Taxonomy" id="200451"/>
    <lineage>
        <taxon>Bacteria</taxon>
        <taxon>Pseudomonadati</taxon>
        <taxon>Pseudomonadota</taxon>
        <taxon>Gammaproteobacteria</taxon>
        <taxon>Pseudomonadales</taxon>
        <taxon>Pseudomonadaceae</taxon>
        <taxon>Pseudomonas</taxon>
    </lineage>
</organism>
<comment type="caution">
    <text evidence="2">The sequence shown here is derived from an EMBL/GenBank/DDBJ whole genome shotgun (WGS) entry which is preliminary data.</text>
</comment>
<name>A0A423ERI9_9PSED</name>
<evidence type="ECO:0000313" key="2">
    <source>
        <dbReference type="EMBL" id="ROM33936.1"/>
    </source>
</evidence>
<dbReference type="RefSeq" id="WP_123718320.1">
    <property type="nucleotide sequence ID" value="NZ_MOAY01000081.1"/>
</dbReference>
<accession>A0A423ERI9</accession>
<dbReference type="InterPro" id="IPR000073">
    <property type="entry name" value="AB_hydrolase_1"/>
</dbReference>
<feature type="domain" description="AB hydrolase-1" evidence="1">
    <location>
        <begin position="27"/>
        <end position="276"/>
    </location>
</feature>
<dbReference type="GO" id="GO:0016020">
    <property type="term" value="C:membrane"/>
    <property type="evidence" value="ECO:0007669"/>
    <property type="project" value="TreeGrafter"/>
</dbReference>
<sequence>MKTSRSEFIELNGLRHHVRRWGNPEAPLLVMLHGWMDMSATFQFVVDELVQDWNIVALDWSGFGLSAWNPSGYSLLQYAADLDRFLDLYSPDAPVPIVAHSMGANICNIYAGARPHRVSHYVNIEGYAPVPGFFEGTLGQIIGRWLDHVEQPGQNRPYADFAKLAERLCQSNKRLAYERAEFLATQLGQRAEDGLVYIAADPMTRFFGPVSLHREQLIALWKDIPAPVLCIRGGRSFISKAFEELEHDLVERIAALPNGSEVLLPDGTHNVHHESPEKLARLIEELLSR</sequence>
<dbReference type="SUPFAM" id="SSF53474">
    <property type="entry name" value="alpha/beta-Hydrolases"/>
    <property type="match status" value="1"/>
</dbReference>
<dbReference type="InterPro" id="IPR029058">
    <property type="entry name" value="AB_hydrolase_fold"/>
</dbReference>
<evidence type="ECO:0000259" key="1">
    <source>
        <dbReference type="Pfam" id="PF00561"/>
    </source>
</evidence>
<dbReference type="PANTHER" id="PTHR43798:SF33">
    <property type="entry name" value="HYDROLASE, PUTATIVE (AFU_ORTHOLOGUE AFUA_2G14860)-RELATED"/>
    <property type="match status" value="1"/>
</dbReference>
<dbReference type="Pfam" id="PF00561">
    <property type="entry name" value="Abhydrolase_1"/>
    <property type="match status" value="1"/>
</dbReference>
<reference evidence="2 3" key="1">
    <citation type="submission" date="2016-10" db="EMBL/GenBank/DDBJ databases">
        <title>Comparative genome analysis of multiple Pseudomonas spp. focuses on biocontrol and plant growth promoting traits.</title>
        <authorList>
            <person name="Tao X.-Y."/>
            <person name="Taylor C.G."/>
        </authorList>
    </citation>
    <scope>NUCLEOTIDE SEQUENCE [LARGE SCALE GENOMIC DNA]</scope>
    <source>
        <strain evidence="2 3">29G9</strain>
    </source>
</reference>
<dbReference type="Proteomes" id="UP000284656">
    <property type="component" value="Unassembled WGS sequence"/>
</dbReference>
<protein>
    <recommendedName>
        <fullName evidence="1">AB hydrolase-1 domain-containing protein</fullName>
    </recommendedName>
</protein>
<proteinExistence type="predicted"/>
<dbReference type="PANTHER" id="PTHR43798">
    <property type="entry name" value="MONOACYLGLYCEROL LIPASE"/>
    <property type="match status" value="1"/>
</dbReference>